<dbReference type="InterPro" id="IPR011460">
    <property type="entry name" value="Lcl_C"/>
</dbReference>
<protein>
    <submittedName>
        <fullName evidence="3">PF07603 family protein</fullName>
    </submittedName>
</protein>
<dbReference type="Proteomes" id="UP000012371">
    <property type="component" value="Unassembled WGS sequence"/>
</dbReference>
<organism evidence="3 4">
    <name type="scientific">Leptospira terpstrae serovar Hualin str. LT 11-33 = ATCC 700639</name>
    <dbReference type="NCBI Taxonomy" id="1257025"/>
    <lineage>
        <taxon>Bacteria</taxon>
        <taxon>Pseudomonadati</taxon>
        <taxon>Spirochaetota</taxon>
        <taxon>Spirochaetia</taxon>
        <taxon>Leptospirales</taxon>
        <taxon>Leptospiraceae</taxon>
        <taxon>Leptospira</taxon>
    </lineage>
</organism>
<dbReference type="EMBL" id="AOGW02000018">
    <property type="protein sequence ID" value="EMY59996.1"/>
    <property type="molecule type" value="Genomic_DNA"/>
</dbReference>
<evidence type="ECO:0000256" key="1">
    <source>
        <dbReference type="SAM" id="Phobius"/>
    </source>
</evidence>
<proteinExistence type="predicted"/>
<reference evidence="3" key="1">
    <citation type="submission" date="2013-03" db="EMBL/GenBank/DDBJ databases">
        <authorList>
            <person name="Harkins D.M."/>
            <person name="Durkin A.S."/>
            <person name="Brinkac L.M."/>
            <person name="Haft D.H."/>
            <person name="Selengut J.D."/>
            <person name="Sanka R."/>
            <person name="DePew J."/>
            <person name="Purushe J."/>
            <person name="Hartskeerl R.A."/>
            <person name="Ahmed A."/>
            <person name="van der Linden H."/>
            <person name="Goris M.G.A."/>
            <person name="Vinetz J.M."/>
            <person name="Sutton G.G."/>
            <person name="Nierman W.C."/>
            <person name="Fouts D.E."/>
        </authorList>
    </citation>
    <scope>NUCLEOTIDE SEQUENCE [LARGE SCALE GENOMIC DNA]</scope>
    <source>
        <strain evidence="3">LT 11-33</strain>
    </source>
</reference>
<sequence>MNSKSNQKLIHHIRLLYFGIFVMIYIVFSTSCSPLYYYLFQSQEPKKESTATRDLFSLLLLSPNSVTYPWATFTDNRDGTISFQGRAGSFGGQSYSESTLSYAKCSSGQTWISSSNSCSPEIPTTLLYCPTNDNACNDAVTFLLNNGTSAAYSYCDGLVLAEKSNWRVATKNELKLTVECSENPVDFPADNAGGCGVNKKYYLNTSIFQLGGNLCSFWSATAANFNSSWFIDFCSGETSASGKGIARHVRCVTDP</sequence>
<dbReference type="Pfam" id="PF07603">
    <property type="entry name" value="Lcl_C"/>
    <property type="match status" value="1"/>
</dbReference>
<dbReference type="PROSITE" id="PS51257">
    <property type="entry name" value="PROKAR_LIPOPROTEIN"/>
    <property type="match status" value="1"/>
</dbReference>
<feature type="transmembrane region" description="Helical" evidence="1">
    <location>
        <begin position="15"/>
        <end position="39"/>
    </location>
</feature>
<evidence type="ECO:0000313" key="4">
    <source>
        <dbReference type="Proteomes" id="UP000012371"/>
    </source>
</evidence>
<accession>N1VX46</accession>
<evidence type="ECO:0000259" key="2">
    <source>
        <dbReference type="Pfam" id="PF07603"/>
    </source>
</evidence>
<keyword evidence="1" id="KW-0812">Transmembrane</keyword>
<keyword evidence="1" id="KW-1133">Transmembrane helix</keyword>
<dbReference type="STRING" id="1257025.LEP1GSC203_0759"/>
<keyword evidence="4" id="KW-1185">Reference proteome</keyword>
<feature type="domain" description="Lcl C-terminal" evidence="2">
    <location>
        <begin position="132"/>
        <end position="252"/>
    </location>
</feature>
<evidence type="ECO:0000313" key="3">
    <source>
        <dbReference type="EMBL" id="EMY59996.1"/>
    </source>
</evidence>
<gene>
    <name evidence="3" type="ORF">LEP1GSC203_0759</name>
</gene>
<keyword evidence="1" id="KW-0472">Membrane</keyword>
<name>N1VX46_9LEPT</name>
<comment type="caution">
    <text evidence="3">The sequence shown here is derived from an EMBL/GenBank/DDBJ whole genome shotgun (WGS) entry which is preliminary data.</text>
</comment>
<dbReference type="AlphaFoldDB" id="N1VX46"/>